<keyword evidence="2" id="KW-1185">Reference proteome</keyword>
<dbReference type="WBParaSite" id="TMUE_1000005223.1">
    <property type="protein sequence ID" value="TMUE_1000005223.1"/>
    <property type="gene ID" value="WBGene00299227"/>
</dbReference>
<reference evidence="3" key="1">
    <citation type="submission" date="2019-12" db="UniProtKB">
        <authorList>
            <consortium name="WormBaseParasite"/>
        </authorList>
    </citation>
    <scope>IDENTIFICATION</scope>
</reference>
<evidence type="ECO:0000313" key="2">
    <source>
        <dbReference type="Proteomes" id="UP000046395"/>
    </source>
</evidence>
<evidence type="ECO:0000256" key="1">
    <source>
        <dbReference type="SAM" id="Coils"/>
    </source>
</evidence>
<evidence type="ECO:0000313" key="3">
    <source>
        <dbReference type="WBParaSite" id="TMUE_1000005223.1"/>
    </source>
</evidence>
<feature type="coiled-coil region" evidence="1">
    <location>
        <begin position="10"/>
        <end position="44"/>
    </location>
</feature>
<protein>
    <submittedName>
        <fullName evidence="3">Uncharacterized protein</fullName>
    </submittedName>
</protein>
<accession>A0A5S6QDC0</accession>
<dbReference type="Proteomes" id="UP000046395">
    <property type="component" value="Unassembled WGS sequence"/>
</dbReference>
<organism evidence="2 3">
    <name type="scientific">Trichuris muris</name>
    <name type="common">Mouse whipworm</name>
    <dbReference type="NCBI Taxonomy" id="70415"/>
    <lineage>
        <taxon>Eukaryota</taxon>
        <taxon>Metazoa</taxon>
        <taxon>Ecdysozoa</taxon>
        <taxon>Nematoda</taxon>
        <taxon>Enoplea</taxon>
        <taxon>Dorylaimia</taxon>
        <taxon>Trichinellida</taxon>
        <taxon>Trichuridae</taxon>
        <taxon>Trichuris</taxon>
    </lineage>
</organism>
<keyword evidence="1" id="KW-0175">Coiled coil</keyword>
<dbReference type="AlphaFoldDB" id="A0A5S6QDC0"/>
<proteinExistence type="predicted"/>
<name>A0A5S6QDC0_TRIMR</name>
<sequence>MVRTSRGAICTNEDNALEFALRALDELEKKLASVQNGLRITMKRISERARAFASEKWLAPESIWSDDGETSAKLWAQRRRRRGAFNLPIAQNIPSRK</sequence>